<proteinExistence type="predicted"/>
<accession>W9XK31</accession>
<evidence type="ECO:0000313" key="3">
    <source>
        <dbReference type="Proteomes" id="UP000019478"/>
    </source>
</evidence>
<dbReference type="EMBL" id="AMGY01000010">
    <property type="protein sequence ID" value="EXJ77326.1"/>
    <property type="molecule type" value="Genomic_DNA"/>
</dbReference>
<keyword evidence="1" id="KW-0472">Membrane</keyword>
<dbReference type="Proteomes" id="UP000019478">
    <property type="component" value="Unassembled WGS sequence"/>
</dbReference>
<feature type="transmembrane region" description="Helical" evidence="1">
    <location>
        <begin position="64"/>
        <end position="85"/>
    </location>
</feature>
<dbReference type="HOGENOM" id="CLU_2072845_0_0_1"/>
<organism evidence="2 3">
    <name type="scientific">Capronia epimyces CBS 606.96</name>
    <dbReference type="NCBI Taxonomy" id="1182542"/>
    <lineage>
        <taxon>Eukaryota</taxon>
        <taxon>Fungi</taxon>
        <taxon>Dikarya</taxon>
        <taxon>Ascomycota</taxon>
        <taxon>Pezizomycotina</taxon>
        <taxon>Eurotiomycetes</taxon>
        <taxon>Chaetothyriomycetidae</taxon>
        <taxon>Chaetothyriales</taxon>
        <taxon>Herpotrichiellaceae</taxon>
        <taxon>Capronia</taxon>
    </lineage>
</organism>
<keyword evidence="1" id="KW-1133">Transmembrane helix</keyword>
<gene>
    <name evidence="2" type="ORF">A1O3_09552</name>
</gene>
<dbReference type="RefSeq" id="XP_007737836.1">
    <property type="nucleotide sequence ID" value="XM_007739646.1"/>
</dbReference>
<evidence type="ECO:0000256" key="1">
    <source>
        <dbReference type="SAM" id="Phobius"/>
    </source>
</evidence>
<reference evidence="2 3" key="1">
    <citation type="submission" date="2013-03" db="EMBL/GenBank/DDBJ databases">
        <title>The Genome Sequence of Capronia epimyces CBS 606.96.</title>
        <authorList>
            <consortium name="The Broad Institute Genomics Platform"/>
            <person name="Cuomo C."/>
            <person name="de Hoog S."/>
            <person name="Gorbushina A."/>
            <person name="Walker B."/>
            <person name="Young S.K."/>
            <person name="Zeng Q."/>
            <person name="Gargeya S."/>
            <person name="Fitzgerald M."/>
            <person name="Haas B."/>
            <person name="Abouelleil A."/>
            <person name="Allen A.W."/>
            <person name="Alvarado L."/>
            <person name="Arachchi H.M."/>
            <person name="Berlin A.M."/>
            <person name="Chapman S.B."/>
            <person name="Gainer-Dewar J."/>
            <person name="Goldberg J."/>
            <person name="Griggs A."/>
            <person name="Gujja S."/>
            <person name="Hansen M."/>
            <person name="Howarth C."/>
            <person name="Imamovic A."/>
            <person name="Ireland A."/>
            <person name="Larimer J."/>
            <person name="McCowan C."/>
            <person name="Murphy C."/>
            <person name="Pearson M."/>
            <person name="Poon T.W."/>
            <person name="Priest M."/>
            <person name="Roberts A."/>
            <person name="Saif S."/>
            <person name="Shea T."/>
            <person name="Sisk P."/>
            <person name="Sykes S."/>
            <person name="Wortman J."/>
            <person name="Nusbaum C."/>
            <person name="Birren B."/>
        </authorList>
    </citation>
    <scope>NUCLEOTIDE SEQUENCE [LARGE SCALE GENOMIC DNA]</scope>
    <source>
        <strain evidence="2 3">CBS 606.96</strain>
    </source>
</reference>
<keyword evidence="1" id="KW-0812">Transmembrane</keyword>
<sequence>MFVTNKTDESGGLVGRFAVTSTQEGKDSLLNSTTVDAETWLRLDPTFSRYGYGYRWEGSRTAQFGITVLLVLVALAAAHSLFVLYKISIAGAGLVEYMCLRQGCDDVEPSRRYPRNNP</sequence>
<protein>
    <submittedName>
        <fullName evidence="2">Uncharacterized protein</fullName>
    </submittedName>
</protein>
<name>W9XK31_9EURO</name>
<evidence type="ECO:0000313" key="2">
    <source>
        <dbReference type="EMBL" id="EXJ77326.1"/>
    </source>
</evidence>
<dbReference type="AlphaFoldDB" id="W9XK31"/>
<dbReference type="OrthoDB" id="5342924at2759"/>
<dbReference type="GeneID" id="19173636"/>
<keyword evidence="3" id="KW-1185">Reference proteome</keyword>
<comment type="caution">
    <text evidence="2">The sequence shown here is derived from an EMBL/GenBank/DDBJ whole genome shotgun (WGS) entry which is preliminary data.</text>
</comment>